<organism evidence="2 3">
    <name type="scientific">Lacipirellula parvula</name>
    <dbReference type="NCBI Taxonomy" id="2650471"/>
    <lineage>
        <taxon>Bacteria</taxon>
        <taxon>Pseudomonadati</taxon>
        <taxon>Planctomycetota</taxon>
        <taxon>Planctomycetia</taxon>
        <taxon>Pirellulales</taxon>
        <taxon>Lacipirellulaceae</taxon>
        <taxon>Lacipirellula</taxon>
    </lineage>
</organism>
<gene>
    <name evidence="2" type="ORF">PLANPX_4807</name>
</gene>
<dbReference type="AlphaFoldDB" id="A0A5K7XFM3"/>
<dbReference type="PROSITE" id="PS51257">
    <property type="entry name" value="PROKAR_LIPOPROTEIN"/>
    <property type="match status" value="1"/>
</dbReference>
<keyword evidence="3" id="KW-1185">Reference proteome</keyword>
<dbReference type="RefSeq" id="WP_152100624.1">
    <property type="nucleotide sequence ID" value="NZ_AP021861.1"/>
</dbReference>
<sequence>MIVSKNLSRWSVAGAAAAILALIGCGGQAGPAHFPVSGKVTLNGAPAKEGSVTFSDASGMTKLVGGIGPDGGYSLMHNREPGAPLGEYVVTVYVTETAIGPDGNPQGLPKTISHAKFRDPGTTPLRLQVKEETPPGAYDIAVTN</sequence>
<dbReference type="EMBL" id="AP021861">
    <property type="protein sequence ID" value="BBO35195.1"/>
    <property type="molecule type" value="Genomic_DNA"/>
</dbReference>
<evidence type="ECO:0000313" key="2">
    <source>
        <dbReference type="EMBL" id="BBO35195.1"/>
    </source>
</evidence>
<keyword evidence="1" id="KW-0732">Signal</keyword>
<dbReference type="Proteomes" id="UP000326837">
    <property type="component" value="Chromosome"/>
</dbReference>
<reference evidence="3" key="1">
    <citation type="submission" date="2019-10" db="EMBL/GenBank/DDBJ databases">
        <title>Lacipirellula parvula gen. nov., sp. nov., representing a lineage of planctomycetes widespread in freshwater anoxic habitats, and description of the family Lacipirellulaceae.</title>
        <authorList>
            <person name="Dedysh S.N."/>
            <person name="Kulichevskaya I.S."/>
            <person name="Beletsky A.V."/>
            <person name="Rakitin A.L."/>
            <person name="Mardanov A.V."/>
            <person name="Ivanova A.A."/>
            <person name="Saltykova V.X."/>
            <person name="Rijpstra W.I.C."/>
            <person name="Sinninghe Damste J.S."/>
            <person name="Ravin N.V."/>
        </authorList>
    </citation>
    <scope>NUCLEOTIDE SEQUENCE [LARGE SCALE GENOMIC DNA]</scope>
    <source>
        <strain evidence="3">PX69</strain>
    </source>
</reference>
<feature type="signal peptide" evidence="1">
    <location>
        <begin position="1"/>
        <end position="29"/>
    </location>
</feature>
<proteinExistence type="predicted"/>
<dbReference type="KEGG" id="lpav:PLANPX_4807"/>
<accession>A0A5K7XFM3</accession>
<evidence type="ECO:0008006" key="4">
    <source>
        <dbReference type="Google" id="ProtNLM"/>
    </source>
</evidence>
<evidence type="ECO:0000256" key="1">
    <source>
        <dbReference type="SAM" id="SignalP"/>
    </source>
</evidence>
<feature type="chain" id="PRO_5024841051" description="Carboxypeptidase regulatory-like domain-containing protein" evidence="1">
    <location>
        <begin position="30"/>
        <end position="144"/>
    </location>
</feature>
<evidence type="ECO:0000313" key="3">
    <source>
        <dbReference type="Proteomes" id="UP000326837"/>
    </source>
</evidence>
<name>A0A5K7XFM3_9BACT</name>
<protein>
    <recommendedName>
        <fullName evidence="4">Carboxypeptidase regulatory-like domain-containing protein</fullName>
    </recommendedName>
</protein>